<keyword evidence="2" id="KW-1185">Reference proteome</keyword>
<protein>
    <submittedName>
        <fullName evidence="1">Uncharacterized protein</fullName>
    </submittedName>
</protein>
<dbReference type="Proteomes" id="UP001234297">
    <property type="component" value="Chromosome 5"/>
</dbReference>
<sequence>MSLNLVFPFSSGSLFHLSPGASDRYMNRDLIPYQSVSSFPTPDSSYFHIERLPQDQKGQRKKNGAPAIRCVITAPPLETYVDRRSGNYQPTGWDYDFIQSLKSPYMDVSHTGRVEELKNYVRGLLLDSSGPLTKVELINHLQRLGVGYLFEEEIRIVLDAIWKGKDIEIENDLHATALRFRILRQNGYDASIDCFNSFIDEMGSFKEGLGEDAKGLLSLYEASYLAFPGETRMDEAKAFAKRHLKDRKGKIDTRFEEQVDHAFELPIQYRMLRLEARWYIDMYEKDENMDPLILVLAKLDYNILQASYQKDVQNGYRWWRQLGLVEKLPFFRDRWLECYLFSLSTTYEPQYGYGREVLNKVNQMITVLDDMYDVYGTVEELELLTDAIDSWDTSAIEQLPEYMRTSFLALLNFGNDLGYDTLKDQGWDVIPCVGNLWAGLCKAYLVEAKWYHNGYTPTLEEYLNNGIFSISGPVILSHAYFSMRLKVTKEVLDGLENTADLIRFSSTILRLCDDMGTSTDEIARGDVPKSIQCYMHEANVSEAIAREHIRGLIDEIWKEMNKEYVTNHVFPRAFADAAVGLARRAECVYVNGDGFGRNQSNSEINGQVMSLVVEPIPINNV</sequence>
<accession>A0ACC2M383</accession>
<dbReference type="EMBL" id="CM056813">
    <property type="protein sequence ID" value="KAJ8640054.1"/>
    <property type="molecule type" value="Genomic_DNA"/>
</dbReference>
<gene>
    <name evidence="1" type="ORF">MRB53_016748</name>
</gene>
<evidence type="ECO:0000313" key="2">
    <source>
        <dbReference type="Proteomes" id="UP001234297"/>
    </source>
</evidence>
<proteinExistence type="predicted"/>
<evidence type="ECO:0000313" key="1">
    <source>
        <dbReference type="EMBL" id="KAJ8640054.1"/>
    </source>
</evidence>
<comment type="caution">
    <text evidence="1">The sequence shown here is derived from an EMBL/GenBank/DDBJ whole genome shotgun (WGS) entry which is preliminary data.</text>
</comment>
<reference evidence="1 2" key="1">
    <citation type="journal article" date="2022" name="Hortic Res">
        <title>A haplotype resolved chromosomal level avocado genome allows analysis of novel avocado genes.</title>
        <authorList>
            <person name="Nath O."/>
            <person name="Fletcher S.J."/>
            <person name="Hayward A."/>
            <person name="Shaw L.M."/>
            <person name="Masouleh A.K."/>
            <person name="Furtado A."/>
            <person name="Henry R.J."/>
            <person name="Mitter N."/>
        </authorList>
    </citation>
    <scope>NUCLEOTIDE SEQUENCE [LARGE SCALE GENOMIC DNA]</scope>
    <source>
        <strain evidence="2">cv. Hass</strain>
    </source>
</reference>
<name>A0ACC2M383_PERAE</name>
<organism evidence="1 2">
    <name type="scientific">Persea americana</name>
    <name type="common">Avocado</name>
    <dbReference type="NCBI Taxonomy" id="3435"/>
    <lineage>
        <taxon>Eukaryota</taxon>
        <taxon>Viridiplantae</taxon>
        <taxon>Streptophyta</taxon>
        <taxon>Embryophyta</taxon>
        <taxon>Tracheophyta</taxon>
        <taxon>Spermatophyta</taxon>
        <taxon>Magnoliopsida</taxon>
        <taxon>Magnoliidae</taxon>
        <taxon>Laurales</taxon>
        <taxon>Lauraceae</taxon>
        <taxon>Persea</taxon>
    </lineage>
</organism>